<sequence>MVTVQEATTIVLKNSLKKLSPEPVSITEAVGRILSEEIRADRDFPPFDRVSMDGIAINFDEWDRGRREFYVEETQAAGEDRKALRKEENAMEAMTGAMLPEGTDTVIRYEDIEIKENIARVLVKDIAKGQNIHFQGSDAKRNEVLLEPGRIISPAEVALFATVGLSHVDVLAYPKIAIISSGNELVEIEESPEPYQIRRSNTYAIHAALRQLNCSASLFHLPDNKDFQRDSLQTIVASHDVLILTGGISKGKYDYIPQVLEEIGIEKKVHQVSQRPGKPFWFGVSKKGKVVFALPGNPVSTFLCFNRYVKPWLLETLGLPIPAFKAVLGEDFTFEPALTYFLQVQVVNEMGRLVAYPKAGGGSGDFANLKEVDAFLELPIEKTVFKKGEVYPLIPFR</sequence>
<dbReference type="InterPro" id="IPR005110">
    <property type="entry name" value="MoeA_linker/N"/>
</dbReference>
<evidence type="ECO:0000256" key="2">
    <source>
        <dbReference type="ARBA" id="ARBA00005046"/>
    </source>
</evidence>
<evidence type="ECO:0000259" key="7">
    <source>
        <dbReference type="SMART" id="SM00852"/>
    </source>
</evidence>
<feature type="domain" description="MoaB/Mog" evidence="7">
    <location>
        <begin position="177"/>
        <end position="316"/>
    </location>
</feature>
<evidence type="ECO:0000256" key="4">
    <source>
        <dbReference type="ARBA" id="ARBA00023150"/>
    </source>
</evidence>
<dbReference type="InterPro" id="IPR036135">
    <property type="entry name" value="MoeA_linker/N_sf"/>
</dbReference>
<dbReference type="InterPro" id="IPR001453">
    <property type="entry name" value="MoaB/Mog_dom"/>
</dbReference>
<dbReference type="Gene3D" id="3.90.105.10">
    <property type="entry name" value="Molybdopterin biosynthesis moea protein, domain 2"/>
    <property type="match status" value="1"/>
</dbReference>
<evidence type="ECO:0000256" key="5">
    <source>
        <dbReference type="ARBA" id="ARBA00047317"/>
    </source>
</evidence>
<comment type="pathway">
    <text evidence="2 6">Cofactor biosynthesis; molybdopterin biosynthesis.</text>
</comment>
<evidence type="ECO:0000256" key="3">
    <source>
        <dbReference type="ARBA" id="ARBA00010763"/>
    </source>
</evidence>
<dbReference type="NCBIfam" id="TIGR00177">
    <property type="entry name" value="molyb_syn"/>
    <property type="match status" value="1"/>
</dbReference>
<accession>A0ABS5VQ38</accession>
<name>A0ABS5VQ38_9BACT</name>
<dbReference type="InterPro" id="IPR038987">
    <property type="entry name" value="MoeA-like"/>
</dbReference>
<dbReference type="SUPFAM" id="SSF53218">
    <property type="entry name" value="Molybdenum cofactor biosynthesis proteins"/>
    <property type="match status" value="1"/>
</dbReference>
<dbReference type="Gene3D" id="2.40.340.10">
    <property type="entry name" value="MoeA, C-terminal, domain IV"/>
    <property type="match status" value="1"/>
</dbReference>
<dbReference type="SUPFAM" id="SSF63867">
    <property type="entry name" value="MoeA C-terminal domain-like"/>
    <property type="match status" value="1"/>
</dbReference>
<dbReference type="PROSITE" id="PS01079">
    <property type="entry name" value="MOCF_BIOSYNTHESIS_2"/>
    <property type="match status" value="1"/>
</dbReference>
<comment type="similarity">
    <text evidence="3 6">Belongs to the MoeA family.</text>
</comment>
<dbReference type="Gene3D" id="3.40.980.10">
    <property type="entry name" value="MoaB/Mog-like domain"/>
    <property type="match status" value="1"/>
</dbReference>
<gene>
    <name evidence="8" type="ORF">KK060_09525</name>
</gene>
<dbReference type="Pfam" id="PF00994">
    <property type="entry name" value="MoCF_biosynth"/>
    <property type="match status" value="1"/>
</dbReference>
<comment type="cofactor">
    <cofactor evidence="6">
        <name>Mg(2+)</name>
        <dbReference type="ChEBI" id="CHEBI:18420"/>
    </cofactor>
</comment>
<dbReference type="EC" id="2.10.1.1" evidence="6"/>
<dbReference type="CDD" id="cd00887">
    <property type="entry name" value="MoeA"/>
    <property type="match status" value="1"/>
</dbReference>
<keyword evidence="6" id="KW-0460">Magnesium</keyword>
<evidence type="ECO:0000313" key="9">
    <source>
        <dbReference type="Proteomes" id="UP000772618"/>
    </source>
</evidence>
<dbReference type="InterPro" id="IPR008284">
    <property type="entry name" value="MoCF_biosynth_CS"/>
</dbReference>
<reference evidence="8 9" key="1">
    <citation type="submission" date="2021-05" db="EMBL/GenBank/DDBJ databases">
        <title>A Polyphasic approach of four new species of the genus Ohtaekwangia: Ohtaekwangia histidinii sp. nov., Ohtaekwangia cretensis sp. nov., Ohtaekwangia indiensis sp. nov., Ohtaekwangia reichenbachii sp. nov. from diverse environment.</title>
        <authorList>
            <person name="Octaviana S."/>
        </authorList>
    </citation>
    <scope>NUCLEOTIDE SEQUENCE [LARGE SCALE GENOMIC DNA]</scope>
    <source>
        <strain evidence="8 9">PWU20</strain>
    </source>
</reference>
<comment type="catalytic activity">
    <reaction evidence="5">
        <text>adenylyl-molybdopterin + molybdate = Mo-molybdopterin + AMP + H(+)</text>
        <dbReference type="Rhea" id="RHEA:35047"/>
        <dbReference type="ChEBI" id="CHEBI:15378"/>
        <dbReference type="ChEBI" id="CHEBI:36264"/>
        <dbReference type="ChEBI" id="CHEBI:62727"/>
        <dbReference type="ChEBI" id="CHEBI:71302"/>
        <dbReference type="ChEBI" id="CHEBI:456215"/>
        <dbReference type="EC" id="2.10.1.1"/>
    </reaction>
</comment>
<keyword evidence="4 6" id="KW-0501">Molybdenum cofactor biosynthesis</keyword>
<dbReference type="Pfam" id="PF03453">
    <property type="entry name" value="MoeA_N"/>
    <property type="match status" value="1"/>
</dbReference>
<evidence type="ECO:0000256" key="1">
    <source>
        <dbReference type="ARBA" id="ARBA00002901"/>
    </source>
</evidence>
<keyword evidence="6" id="KW-0808">Transferase</keyword>
<dbReference type="RefSeq" id="WP_254153479.1">
    <property type="nucleotide sequence ID" value="NZ_JAHESD010000016.1"/>
</dbReference>
<dbReference type="InterPro" id="IPR036425">
    <property type="entry name" value="MoaB/Mog-like_dom_sf"/>
</dbReference>
<comment type="caution">
    <text evidence="8">The sequence shown here is derived from an EMBL/GenBank/DDBJ whole genome shotgun (WGS) entry which is preliminary data.</text>
</comment>
<dbReference type="SUPFAM" id="SSF63882">
    <property type="entry name" value="MoeA N-terminal region -like"/>
    <property type="match status" value="1"/>
</dbReference>
<dbReference type="InterPro" id="IPR036688">
    <property type="entry name" value="MoeA_C_domain_IV_sf"/>
</dbReference>
<evidence type="ECO:0000256" key="6">
    <source>
        <dbReference type="RuleBase" id="RU365090"/>
    </source>
</evidence>
<proteinExistence type="inferred from homology"/>
<dbReference type="EMBL" id="JAHESD010000016">
    <property type="protein sequence ID" value="MBT1703518.1"/>
    <property type="molecule type" value="Genomic_DNA"/>
</dbReference>
<dbReference type="InterPro" id="IPR005111">
    <property type="entry name" value="MoeA_C_domain_IV"/>
</dbReference>
<protein>
    <recommendedName>
        <fullName evidence="6">Molybdopterin molybdenumtransferase</fullName>
        <ecNumber evidence="6">2.10.1.1</ecNumber>
    </recommendedName>
</protein>
<dbReference type="SMART" id="SM00852">
    <property type="entry name" value="MoCF_biosynth"/>
    <property type="match status" value="1"/>
</dbReference>
<keyword evidence="9" id="KW-1185">Reference proteome</keyword>
<dbReference type="Pfam" id="PF03454">
    <property type="entry name" value="MoeA_C"/>
    <property type="match status" value="1"/>
</dbReference>
<dbReference type="Proteomes" id="UP000772618">
    <property type="component" value="Unassembled WGS sequence"/>
</dbReference>
<evidence type="ECO:0000313" key="8">
    <source>
        <dbReference type="EMBL" id="MBT1703518.1"/>
    </source>
</evidence>
<dbReference type="PANTHER" id="PTHR10192:SF5">
    <property type="entry name" value="GEPHYRIN"/>
    <property type="match status" value="1"/>
</dbReference>
<comment type="function">
    <text evidence="1 6">Catalyzes the insertion of molybdate into adenylated molybdopterin with the concomitant release of AMP.</text>
</comment>
<keyword evidence="6" id="KW-0479">Metal-binding</keyword>
<organism evidence="8 9">
    <name type="scientific">Chryseosolibacter indicus</name>
    <dbReference type="NCBI Taxonomy" id="2782351"/>
    <lineage>
        <taxon>Bacteria</taxon>
        <taxon>Pseudomonadati</taxon>
        <taxon>Bacteroidota</taxon>
        <taxon>Cytophagia</taxon>
        <taxon>Cytophagales</taxon>
        <taxon>Chryseotaleaceae</taxon>
        <taxon>Chryseosolibacter</taxon>
    </lineage>
</organism>
<dbReference type="Gene3D" id="2.170.190.11">
    <property type="entry name" value="Molybdopterin biosynthesis moea protein, domain 3"/>
    <property type="match status" value="1"/>
</dbReference>
<dbReference type="PANTHER" id="PTHR10192">
    <property type="entry name" value="MOLYBDOPTERIN BIOSYNTHESIS PROTEIN"/>
    <property type="match status" value="1"/>
</dbReference>
<keyword evidence="6" id="KW-0500">Molybdenum</keyword>